<keyword evidence="7" id="KW-0399">Innate immunity</keyword>
<feature type="compositionally biased region" description="Acidic residues" evidence="12">
    <location>
        <begin position="141"/>
        <end position="158"/>
    </location>
</feature>
<dbReference type="Ensembl" id="ENSAPET00000019028.1">
    <property type="protein sequence ID" value="ENSAPEP00000018518.1"/>
    <property type="gene ID" value="ENSAPEG00000013191.1"/>
</dbReference>
<dbReference type="Proteomes" id="UP000265080">
    <property type="component" value="Chromosome 3"/>
</dbReference>
<dbReference type="InterPro" id="IPR034376">
    <property type="entry name" value="G3BP2_RRM"/>
</dbReference>
<evidence type="ECO:0000313" key="16">
    <source>
        <dbReference type="Proteomes" id="UP000265080"/>
    </source>
</evidence>
<evidence type="ECO:0000313" key="15">
    <source>
        <dbReference type="Ensembl" id="ENSAPEP00000018518.1"/>
    </source>
</evidence>
<dbReference type="InterPro" id="IPR032710">
    <property type="entry name" value="NTF2-like_dom_sf"/>
</dbReference>
<dbReference type="PANTHER" id="PTHR10693">
    <property type="entry name" value="RAS GTPASE-ACTIVATING PROTEIN-BINDING PROTEIN"/>
    <property type="match status" value="1"/>
</dbReference>
<organism evidence="15 16">
    <name type="scientific">Amphiprion percula</name>
    <name type="common">Orange clownfish</name>
    <name type="synonym">Lutjanus percula</name>
    <dbReference type="NCBI Taxonomy" id="161767"/>
    <lineage>
        <taxon>Eukaryota</taxon>
        <taxon>Metazoa</taxon>
        <taxon>Chordata</taxon>
        <taxon>Craniata</taxon>
        <taxon>Vertebrata</taxon>
        <taxon>Euteleostomi</taxon>
        <taxon>Actinopterygii</taxon>
        <taxon>Neopterygii</taxon>
        <taxon>Teleostei</taxon>
        <taxon>Neoteleostei</taxon>
        <taxon>Acanthomorphata</taxon>
        <taxon>Ovalentaria</taxon>
        <taxon>Pomacentridae</taxon>
        <taxon>Amphiprion</taxon>
    </lineage>
</organism>
<dbReference type="Pfam" id="PF02136">
    <property type="entry name" value="NTF2"/>
    <property type="match status" value="1"/>
</dbReference>
<dbReference type="Gene3D" id="3.30.70.330">
    <property type="match status" value="1"/>
</dbReference>
<comment type="subcellular location">
    <subcellularLocation>
        <location evidence="1">Cytoplasm</location>
        <location evidence="1">Stress granule</location>
    </subcellularLocation>
</comment>
<keyword evidence="16" id="KW-1185">Reference proteome</keyword>
<feature type="compositionally biased region" description="Basic and acidic residues" evidence="12">
    <location>
        <begin position="258"/>
        <end position="268"/>
    </location>
</feature>
<feature type="compositionally biased region" description="Acidic residues" evidence="12">
    <location>
        <begin position="188"/>
        <end position="202"/>
    </location>
</feature>
<feature type="compositionally biased region" description="Basic and acidic residues" evidence="12">
    <location>
        <begin position="398"/>
        <end position="421"/>
    </location>
</feature>
<accession>A0A3P8T2P4</accession>
<evidence type="ECO:0000256" key="5">
    <source>
        <dbReference type="ARBA" id="ARBA00022499"/>
    </source>
</evidence>
<dbReference type="GO" id="GO:0005829">
    <property type="term" value="C:cytosol"/>
    <property type="evidence" value="ECO:0007669"/>
    <property type="project" value="TreeGrafter"/>
</dbReference>
<keyword evidence="9" id="KW-0391">Immunity</keyword>
<evidence type="ECO:0000256" key="3">
    <source>
        <dbReference type="ARBA" id="ARBA00022481"/>
    </source>
</evidence>
<evidence type="ECO:0000256" key="11">
    <source>
        <dbReference type="PROSITE-ProRule" id="PRU00176"/>
    </source>
</evidence>
<proteinExistence type="predicted"/>
<feature type="compositionally biased region" description="Gly residues" evidence="12">
    <location>
        <begin position="453"/>
        <end position="464"/>
    </location>
</feature>
<keyword evidence="4" id="KW-0963">Cytoplasm</keyword>
<dbReference type="Pfam" id="PF00076">
    <property type="entry name" value="RRM_1"/>
    <property type="match status" value="1"/>
</dbReference>
<evidence type="ECO:0000256" key="8">
    <source>
        <dbReference type="ARBA" id="ARBA00022843"/>
    </source>
</evidence>
<reference evidence="15" key="3">
    <citation type="submission" date="2025-09" db="UniProtKB">
        <authorList>
            <consortium name="Ensembl"/>
        </authorList>
    </citation>
    <scope>IDENTIFICATION</scope>
</reference>
<keyword evidence="10 11" id="KW-0694">RNA-binding</keyword>
<keyword evidence="2" id="KW-0813">Transport</keyword>
<keyword evidence="6" id="KW-0597">Phosphoprotein</keyword>
<feature type="compositionally biased region" description="Gly residues" evidence="12">
    <location>
        <begin position="422"/>
        <end position="431"/>
    </location>
</feature>
<dbReference type="FunFam" id="3.30.70.330:FF:000682">
    <property type="entry name" value="Ras GTPase-activating protein-binding protein 2"/>
    <property type="match status" value="1"/>
</dbReference>
<evidence type="ECO:0000256" key="9">
    <source>
        <dbReference type="ARBA" id="ARBA00022859"/>
    </source>
</evidence>
<evidence type="ECO:0000259" key="13">
    <source>
        <dbReference type="PROSITE" id="PS50102"/>
    </source>
</evidence>
<feature type="compositionally biased region" description="Basic and acidic residues" evidence="12">
    <location>
        <begin position="203"/>
        <end position="226"/>
    </location>
</feature>
<dbReference type="PROSITE" id="PS50177">
    <property type="entry name" value="NTF2_DOMAIN"/>
    <property type="match status" value="1"/>
</dbReference>
<feature type="compositionally biased region" description="Pro residues" evidence="12">
    <location>
        <begin position="228"/>
        <end position="241"/>
    </location>
</feature>
<dbReference type="PROSITE" id="PS50102">
    <property type="entry name" value="RRM"/>
    <property type="match status" value="1"/>
</dbReference>
<dbReference type="SUPFAM" id="SSF54427">
    <property type="entry name" value="NTF2-like"/>
    <property type="match status" value="1"/>
</dbReference>
<feature type="compositionally biased region" description="Basic and acidic residues" evidence="12">
    <location>
        <begin position="299"/>
        <end position="317"/>
    </location>
</feature>
<dbReference type="OMA" id="RPRGNAY"/>
<dbReference type="PANTHER" id="PTHR10693:SF10">
    <property type="entry name" value="RAS GTPASE-ACTIVATING PROTEIN-BINDING PROTEIN 2"/>
    <property type="match status" value="1"/>
</dbReference>
<dbReference type="GO" id="GO:1990904">
    <property type="term" value="C:ribonucleoprotein complex"/>
    <property type="evidence" value="ECO:0007669"/>
    <property type="project" value="TreeGrafter"/>
</dbReference>
<dbReference type="CDD" id="cd00780">
    <property type="entry name" value="NTF2"/>
    <property type="match status" value="1"/>
</dbReference>
<dbReference type="GO" id="GO:0045087">
    <property type="term" value="P:innate immune response"/>
    <property type="evidence" value="ECO:0007669"/>
    <property type="project" value="UniProtKB-KW"/>
</dbReference>
<evidence type="ECO:0000259" key="14">
    <source>
        <dbReference type="PROSITE" id="PS50177"/>
    </source>
</evidence>
<reference evidence="15 16" key="1">
    <citation type="submission" date="2018-03" db="EMBL/GenBank/DDBJ databases">
        <title>Finding Nemo's genes: A chromosome-scale reference assembly of the genome of the orange clownfish Amphiprion percula.</title>
        <authorList>
            <person name="Lehmann R."/>
        </authorList>
    </citation>
    <scope>NUCLEOTIDE SEQUENCE</scope>
</reference>
<dbReference type="InterPro" id="IPR012677">
    <property type="entry name" value="Nucleotide-bd_a/b_plait_sf"/>
</dbReference>
<evidence type="ECO:0000256" key="4">
    <source>
        <dbReference type="ARBA" id="ARBA00022490"/>
    </source>
</evidence>
<dbReference type="SUPFAM" id="SSF54928">
    <property type="entry name" value="RNA-binding domain, RBD"/>
    <property type="match status" value="1"/>
</dbReference>
<feature type="domain" description="RRM" evidence="13">
    <location>
        <begin position="320"/>
        <end position="398"/>
    </location>
</feature>
<dbReference type="Gene3D" id="3.10.450.50">
    <property type="match status" value="1"/>
</dbReference>
<evidence type="ECO:0000256" key="10">
    <source>
        <dbReference type="ARBA" id="ARBA00022884"/>
    </source>
</evidence>
<sequence length="472" mass="52636">MVMEKPSPLLVGREFVRQYYTLLNKAPDFLHRFYGRNSSYVHGGLDPSGKLAEAVYGQAEIHKKVMSLQFSECHTKIRHVDAHATLSDGVVVQVLGELSNNGQPMRKFMQTFVLAPEGSVANKFYVHNDIFRYEDEVFGDSEAELDEESEEEVEEEPEERQASPEPLQESPNSTTYYDPHPVTNGVEEPMEEPAPEPEPEPEPEPKVEEIKPEVDEKVLEEMEEKAPSPVPVESPPNTQEPPKPRVEAKPETQTAPLRPRDQRTRDRPTFTPRGPRPDGVASSESQTGKPHLSFVNKGGRGDAESGDMDGRRNPRYPDSHQLFVGNLPHDIDESELKEFFMTYGNVVELRINTKGVGGKLPNFGFVVFDDSDPVQRILGAKPIMFRGDVRLNVEEKKTRAVRERETRGGGDERRDMRRNDRGPGGSRGIVGSGMMRDGRGPPPRGGMAPKPGMGSGRGSGGQGEGRFTTQRR</sequence>
<dbReference type="GO" id="GO:0003729">
    <property type="term" value="F:mRNA binding"/>
    <property type="evidence" value="ECO:0007669"/>
    <property type="project" value="TreeGrafter"/>
</dbReference>
<dbReference type="InterPro" id="IPR039539">
    <property type="entry name" value="Ras_GTPase_bind_prot"/>
</dbReference>
<keyword evidence="5" id="KW-1017">Isopeptide bond</keyword>
<evidence type="ECO:0000256" key="12">
    <source>
        <dbReference type="SAM" id="MobiDB-lite"/>
    </source>
</evidence>
<feature type="domain" description="NTF2" evidence="14">
    <location>
        <begin position="11"/>
        <end position="133"/>
    </location>
</feature>
<feature type="region of interest" description="Disordered" evidence="12">
    <location>
        <begin position="398"/>
        <end position="472"/>
    </location>
</feature>
<evidence type="ECO:0000256" key="1">
    <source>
        <dbReference type="ARBA" id="ARBA00004210"/>
    </source>
</evidence>
<keyword evidence="8" id="KW-0832">Ubl conjugation</keyword>
<feature type="region of interest" description="Disordered" evidence="12">
    <location>
        <begin position="141"/>
        <end position="317"/>
    </location>
</feature>
<dbReference type="InterPro" id="IPR000504">
    <property type="entry name" value="RRM_dom"/>
</dbReference>
<dbReference type="CDD" id="cd12464">
    <property type="entry name" value="RRM_G3BP2"/>
    <property type="match status" value="1"/>
</dbReference>
<protein>
    <submittedName>
        <fullName evidence="15">G3BP stress granule assembly factor 2b</fullName>
    </submittedName>
</protein>
<dbReference type="InterPro" id="IPR035979">
    <property type="entry name" value="RBD_domain_sf"/>
</dbReference>
<dbReference type="FunFam" id="3.10.450.50:FF:000002">
    <property type="entry name" value="Ras GTPase-activating protein-binding protein 2 isoform 1"/>
    <property type="match status" value="1"/>
</dbReference>
<keyword evidence="3" id="KW-0488">Methylation</keyword>
<dbReference type="InterPro" id="IPR018222">
    <property type="entry name" value="Nuclear_transport_factor_2_euk"/>
</dbReference>
<dbReference type="InterPro" id="IPR002075">
    <property type="entry name" value="NTF2_dom"/>
</dbReference>
<evidence type="ECO:0000256" key="6">
    <source>
        <dbReference type="ARBA" id="ARBA00022553"/>
    </source>
</evidence>
<dbReference type="SMART" id="SM00360">
    <property type="entry name" value="RRM"/>
    <property type="match status" value="1"/>
</dbReference>
<reference evidence="15" key="2">
    <citation type="submission" date="2025-08" db="UniProtKB">
        <authorList>
            <consortium name="Ensembl"/>
        </authorList>
    </citation>
    <scope>IDENTIFICATION</scope>
</reference>
<name>A0A3P8T2P4_AMPPE</name>
<dbReference type="GO" id="GO:0010494">
    <property type="term" value="C:cytoplasmic stress granule"/>
    <property type="evidence" value="ECO:0007669"/>
    <property type="project" value="UniProtKB-SubCell"/>
</dbReference>
<dbReference type="GeneTree" id="ENSGT00390000011365"/>
<evidence type="ECO:0000256" key="2">
    <source>
        <dbReference type="ARBA" id="ARBA00022448"/>
    </source>
</evidence>
<dbReference type="AlphaFoldDB" id="A0A3P8T2P4"/>
<evidence type="ECO:0000256" key="7">
    <source>
        <dbReference type="ARBA" id="ARBA00022588"/>
    </source>
</evidence>